<dbReference type="RefSeq" id="WP_091814078.1">
    <property type="nucleotide sequence ID" value="NZ_FOCW01000001.1"/>
</dbReference>
<dbReference type="Gene3D" id="3.40.50.1240">
    <property type="entry name" value="Phosphoglycerate mutase-like"/>
    <property type="match status" value="1"/>
</dbReference>
<dbReference type="AlphaFoldDB" id="A0A1H8EQL6"/>
<dbReference type="SUPFAM" id="SSF53254">
    <property type="entry name" value="Phosphoglycerate mutase-like"/>
    <property type="match status" value="1"/>
</dbReference>
<protein>
    <submittedName>
        <fullName evidence="1">Alpha-ribazole phosphatase</fullName>
    </submittedName>
</protein>
<dbReference type="InterPro" id="IPR029033">
    <property type="entry name" value="His_PPase_superfam"/>
</dbReference>
<sequence length="213" mass="23902">MMPHTPITPHWWLLRHAAPLVQEGVCYGQLDVSADIEGTHHAALNFSRFVQSRHAAQGGTRIRLLASPLQRCLQLARTVERQLLQKGLHCQLQTDERLMEMDFGDWEGQPWDNVSRKEWDDWMADFAGYEVGRRGESLAQMIARVQQARQEQAPAEPGEWIVWVTHAGVIKALELLGQGLSASDITSPRQWPQASCTYGQWLAAPLSLGSASV</sequence>
<reference evidence="1 2" key="1">
    <citation type="submission" date="2016-10" db="EMBL/GenBank/DDBJ databases">
        <authorList>
            <person name="de Groot N.N."/>
        </authorList>
    </citation>
    <scope>NUCLEOTIDE SEQUENCE [LARGE SCALE GENOMIC DNA]</scope>
    <source>
        <strain evidence="1 2">DSM 15123</strain>
    </source>
</reference>
<dbReference type="EMBL" id="FOCW01000001">
    <property type="protein sequence ID" value="SEN21676.1"/>
    <property type="molecule type" value="Genomic_DNA"/>
</dbReference>
<dbReference type="SMART" id="SM00855">
    <property type="entry name" value="PGAM"/>
    <property type="match status" value="1"/>
</dbReference>
<gene>
    <name evidence="1" type="ORF">SAMN02745977_00777</name>
</gene>
<dbReference type="Pfam" id="PF00300">
    <property type="entry name" value="His_Phos_1"/>
    <property type="match status" value="1"/>
</dbReference>
<evidence type="ECO:0000313" key="2">
    <source>
        <dbReference type="Proteomes" id="UP000199531"/>
    </source>
</evidence>
<dbReference type="Proteomes" id="UP000199531">
    <property type="component" value="Unassembled WGS sequence"/>
</dbReference>
<accession>A0A1H8EQL6</accession>
<dbReference type="InterPro" id="IPR013078">
    <property type="entry name" value="His_Pase_superF_clade-1"/>
</dbReference>
<dbReference type="OrthoDB" id="5296884at2"/>
<keyword evidence="2" id="KW-1185">Reference proteome</keyword>
<evidence type="ECO:0000313" key="1">
    <source>
        <dbReference type="EMBL" id="SEN21676.1"/>
    </source>
</evidence>
<organism evidence="1 2">
    <name type="scientific">Brachymonas denitrificans DSM 15123</name>
    <dbReference type="NCBI Taxonomy" id="1121117"/>
    <lineage>
        <taxon>Bacteria</taxon>
        <taxon>Pseudomonadati</taxon>
        <taxon>Pseudomonadota</taxon>
        <taxon>Betaproteobacteria</taxon>
        <taxon>Burkholderiales</taxon>
        <taxon>Comamonadaceae</taxon>
        <taxon>Brachymonas</taxon>
    </lineage>
</organism>
<dbReference type="STRING" id="1121117.SAMN02745977_00777"/>
<name>A0A1H8EQL6_9BURK</name>
<proteinExistence type="predicted"/>